<protein>
    <recommendedName>
        <fullName evidence="4">Mediator of RNA polymerase II transcription subunit 20</fullName>
    </recommendedName>
    <alternativeName>
        <fullName evidence="4">Mediator complex subunit 20</fullName>
    </alternativeName>
</protein>
<dbReference type="RefSeq" id="XP_064770242.1">
    <property type="nucleotide sequence ID" value="XM_064915287.1"/>
</dbReference>
<gene>
    <name evidence="4" type="primary">MED20</name>
    <name evidence="5" type="ORF">BZA70DRAFT_6423</name>
</gene>
<evidence type="ECO:0000256" key="3">
    <source>
        <dbReference type="ARBA" id="ARBA00023242"/>
    </source>
</evidence>
<dbReference type="EMBL" id="JBBJBU010000001">
    <property type="protein sequence ID" value="KAK7207209.1"/>
    <property type="molecule type" value="Genomic_DNA"/>
</dbReference>
<organism evidence="5 6">
    <name type="scientific">Myxozyma melibiosi</name>
    <dbReference type="NCBI Taxonomy" id="54550"/>
    <lineage>
        <taxon>Eukaryota</taxon>
        <taxon>Fungi</taxon>
        <taxon>Dikarya</taxon>
        <taxon>Ascomycota</taxon>
        <taxon>Saccharomycotina</taxon>
        <taxon>Lipomycetes</taxon>
        <taxon>Lipomycetales</taxon>
        <taxon>Lipomycetaceae</taxon>
        <taxon>Myxozyma</taxon>
    </lineage>
</organism>
<comment type="caution">
    <text evidence="5">The sequence shown here is derived from an EMBL/GenBank/DDBJ whole genome shotgun (WGS) entry which is preliminary data.</text>
</comment>
<reference evidence="5 6" key="1">
    <citation type="submission" date="2024-03" db="EMBL/GenBank/DDBJ databases">
        <title>Genome-scale model development and genomic sequencing of the oleaginous clade Lipomyces.</title>
        <authorList>
            <consortium name="Lawrence Berkeley National Laboratory"/>
            <person name="Czajka J.J."/>
            <person name="Han Y."/>
            <person name="Kim J."/>
            <person name="Mondo S.J."/>
            <person name="Hofstad B.A."/>
            <person name="Robles A."/>
            <person name="Haridas S."/>
            <person name="Riley R."/>
            <person name="LaButti K."/>
            <person name="Pangilinan J."/>
            <person name="Andreopoulos W."/>
            <person name="Lipzen A."/>
            <person name="Yan J."/>
            <person name="Wang M."/>
            <person name="Ng V."/>
            <person name="Grigoriev I.V."/>
            <person name="Spatafora J.W."/>
            <person name="Magnuson J.K."/>
            <person name="Baker S.E."/>
            <person name="Pomraning K.R."/>
        </authorList>
    </citation>
    <scope>NUCLEOTIDE SEQUENCE [LARGE SCALE GENOMIC DNA]</scope>
    <source>
        <strain evidence="5 6">Phaff 52-87</strain>
    </source>
</reference>
<dbReference type="Pfam" id="PF08612">
    <property type="entry name" value="Med20"/>
    <property type="match status" value="1"/>
</dbReference>
<evidence type="ECO:0000313" key="6">
    <source>
        <dbReference type="Proteomes" id="UP001498771"/>
    </source>
</evidence>
<keyword evidence="4" id="KW-0010">Activator</keyword>
<comment type="subcellular location">
    <subcellularLocation>
        <location evidence="1 4">Nucleus</location>
    </subcellularLocation>
</comment>
<keyword evidence="3 4" id="KW-0539">Nucleus</keyword>
<evidence type="ECO:0000256" key="1">
    <source>
        <dbReference type="ARBA" id="ARBA00004123"/>
    </source>
</evidence>
<dbReference type="InterPro" id="IPR013921">
    <property type="entry name" value="Mediator_Med20"/>
</dbReference>
<keyword evidence="4" id="KW-0804">Transcription</keyword>
<sequence>MPVTGLYVVQEPGTNASTISSVNDKVARLFPKVIGKWSFEYKLFRENPEISAPGRHGSQAHLDQPQQQRAQTKARFLSQLHLSTHDEDVFNLVDEPVSYSATRTGTVSDKKVLAVFDKGIYSIVGAKLQSMWLPRQLMRGDGHAFAVGDMYTVRTANITQNGTFKFLIIEVEYHASDNLEDSKLAITSFIAQSAFPQGRIFFGDTIDIYAELTEGPKRFGKAEHALQYLEFFRNG</sequence>
<evidence type="ECO:0000256" key="2">
    <source>
        <dbReference type="ARBA" id="ARBA00010743"/>
    </source>
</evidence>
<dbReference type="GeneID" id="90040799"/>
<evidence type="ECO:0000313" key="5">
    <source>
        <dbReference type="EMBL" id="KAK7207209.1"/>
    </source>
</evidence>
<dbReference type="Proteomes" id="UP001498771">
    <property type="component" value="Unassembled WGS sequence"/>
</dbReference>
<dbReference type="Gene3D" id="3.30.310.180">
    <property type="match status" value="1"/>
</dbReference>
<comment type="subunit">
    <text evidence="4">Component of the Mediator complex.</text>
</comment>
<proteinExistence type="inferred from homology"/>
<name>A0ABR1FBI7_9ASCO</name>
<comment type="similarity">
    <text evidence="2 4">Belongs to the Mediator complex subunit 20 family.</text>
</comment>
<accession>A0ABR1FBI7</accession>
<evidence type="ECO:0000256" key="4">
    <source>
        <dbReference type="RuleBase" id="RU364152"/>
    </source>
</evidence>
<comment type="function">
    <text evidence="4">Component of the Mediator complex, a coactivator involved in the regulated transcription of nearly all RNA polymerase II-dependent genes. Mediator functions as a bridge to convey information from gene-specific regulatory proteins to the basal RNA polymerase II transcription machinery. Mediator is recruited to promoters by direct interactions with regulatory proteins and serves as a scaffold for the assembly of a functional preinitiation complex with RNA polymerase II and the general transcription factors.</text>
</comment>
<keyword evidence="4" id="KW-0805">Transcription regulation</keyword>
<keyword evidence="6" id="KW-1185">Reference proteome</keyword>